<feature type="transmembrane region" description="Helical" evidence="1">
    <location>
        <begin position="597"/>
        <end position="621"/>
    </location>
</feature>
<keyword evidence="1" id="KW-0472">Membrane</keyword>
<keyword evidence="1" id="KW-0812">Transmembrane</keyword>
<keyword evidence="4" id="KW-1185">Reference proteome</keyword>
<feature type="domain" description="BIG2" evidence="2">
    <location>
        <begin position="342"/>
        <end position="418"/>
    </location>
</feature>
<dbReference type="SUPFAM" id="SSF49373">
    <property type="entry name" value="Invasin/intimin cell-adhesion fragments"/>
    <property type="match status" value="3"/>
</dbReference>
<protein>
    <submittedName>
        <fullName evidence="3">Uncharacterized conserved protein YjdB, contains Ig-like domain</fullName>
    </submittedName>
</protein>
<dbReference type="Pfam" id="PF02368">
    <property type="entry name" value="Big_2"/>
    <property type="match status" value="3"/>
</dbReference>
<dbReference type="Gene3D" id="2.60.40.1080">
    <property type="match status" value="3"/>
</dbReference>
<dbReference type="SUPFAM" id="SSF49384">
    <property type="entry name" value="Carbohydrate-binding domain"/>
    <property type="match status" value="1"/>
</dbReference>
<organism evidence="3 4">
    <name type="scientific">Anaerobranca gottschalkii DSM 13577</name>
    <dbReference type="NCBI Taxonomy" id="1120990"/>
    <lineage>
        <taxon>Bacteria</taxon>
        <taxon>Bacillati</taxon>
        <taxon>Bacillota</taxon>
        <taxon>Clostridia</taxon>
        <taxon>Eubacteriales</taxon>
        <taxon>Proteinivoracaceae</taxon>
        <taxon>Anaerobranca</taxon>
    </lineage>
</organism>
<keyword evidence="1" id="KW-1133">Transmembrane helix</keyword>
<dbReference type="SMART" id="SM00635">
    <property type="entry name" value="BID_2"/>
    <property type="match status" value="3"/>
</dbReference>
<dbReference type="Proteomes" id="UP000243819">
    <property type="component" value="Unassembled WGS sequence"/>
</dbReference>
<evidence type="ECO:0000256" key="1">
    <source>
        <dbReference type="SAM" id="Phobius"/>
    </source>
</evidence>
<dbReference type="Pfam" id="PF00963">
    <property type="entry name" value="Cohesin"/>
    <property type="match status" value="1"/>
</dbReference>
<dbReference type="AlphaFoldDB" id="A0A1I0BQK6"/>
<gene>
    <name evidence="3" type="ORF">SAMN03080614_10461</name>
</gene>
<dbReference type="EMBL" id="FOIF01000046">
    <property type="protein sequence ID" value="SET08973.1"/>
    <property type="molecule type" value="Genomic_DNA"/>
</dbReference>
<dbReference type="STRING" id="1120990.SAMN03080614_10461"/>
<dbReference type="InterPro" id="IPR008965">
    <property type="entry name" value="CBM2/CBM3_carb-bd_dom_sf"/>
</dbReference>
<reference evidence="4" key="1">
    <citation type="submission" date="2016-10" db="EMBL/GenBank/DDBJ databases">
        <authorList>
            <person name="Varghese N."/>
            <person name="Submissions S."/>
        </authorList>
    </citation>
    <scope>NUCLEOTIDE SEQUENCE [LARGE SCALE GENOMIC DNA]</scope>
    <source>
        <strain evidence="4">DSM 13577</strain>
    </source>
</reference>
<dbReference type="Gene3D" id="2.60.40.680">
    <property type="match status" value="1"/>
</dbReference>
<evidence type="ECO:0000259" key="2">
    <source>
        <dbReference type="SMART" id="SM00635"/>
    </source>
</evidence>
<sequence>MKGLKQTFYILLIGVILVNLSFSLSVEAQSAGRLRVSMPNQGHVGNTITVNINIENFTGFGVDGISGYQFNLNYNSSILKPVLQGSSYHSAGPLSSGYNILSNIVGSSIRVSAASIQPNINKNGTLLSFKFEIIGAGSSNITLSDIVLSVDGIVSVPSNRISTIPGSITTSRYVAPERVTLNKNSLSLNVGESERLTATVFPNNATDKRVEWSSTNRNVATVDQNGNVRAVGPGTATINTRTLAGNRVATATVTVKAPVTGVSIQGESKMLIGETQQLTAAITPANASNKKVSWASSNPSVLSIDQNGKVTANSLGEATVTVTTEDGGKKAEFKISVVSEMPLQGIKAVNSKIEIMLGDTFTPELQFTPKNATNKKVNWSSSDSKIVKIDNGNFFAVGLGNATITGVSEDGGHQVNIEVTVLPIPEEKLIDTTFKITDNKQSFELPRTIFFKDDYIQLLDDRITVKISRELLDKTFAEKGITNYTNFTIIVNKLNLPISENFRVLSPVYEFKLMVDGEIIENFNGEVIKSLTFDPTLVQNIDRVALYWYNENTKEWEKVESEIDEVKGLVHTRVNHWSKFVLLEDISNKGFSFKGEVSLGVTILMMFLMLALGLVLGYMIWGFRKPVKWSKGM</sequence>
<dbReference type="InterPro" id="IPR008964">
    <property type="entry name" value="Invasin/intimin_cell_adhesion"/>
</dbReference>
<feature type="domain" description="BIG2" evidence="2">
    <location>
        <begin position="175"/>
        <end position="253"/>
    </location>
</feature>
<dbReference type="GO" id="GO:0030246">
    <property type="term" value="F:carbohydrate binding"/>
    <property type="evidence" value="ECO:0007669"/>
    <property type="project" value="InterPro"/>
</dbReference>
<dbReference type="CDD" id="cd08547">
    <property type="entry name" value="Type_II_cohesin"/>
    <property type="match status" value="1"/>
</dbReference>
<dbReference type="InterPro" id="IPR003343">
    <property type="entry name" value="Big_2"/>
</dbReference>
<name>A0A1I0BQK6_9FIRM</name>
<accession>A0A1I0BQK6</accession>
<dbReference type="RefSeq" id="WP_091351227.1">
    <property type="nucleotide sequence ID" value="NZ_FOIF01000046.1"/>
</dbReference>
<dbReference type="OrthoDB" id="9779128at2"/>
<evidence type="ECO:0000313" key="3">
    <source>
        <dbReference type="EMBL" id="SET08973.1"/>
    </source>
</evidence>
<dbReference type="GO" id="GO:0000272">
    <property type="term" value="P:polysaccharide catabolic process"/>
    <property type="evidence" value="ECO:0007669"/>
    <property type="project" value="InterPro"/>
</dbReference>
<evidence type="ECO:0000313" key="4">
    <source>
        <dbReference type="Proteomes" id="UP000243819"/>
    </source>
</evidence>
<feature type="domain" description="BIG2" evidence="2">
    <location>
        <begin position="258"/>
        <end position="334"/>
    </location>
</feature>
<dbReference type="InterPro" id="IPR002102">
    <property type="entry name" value="Cohesin_dom"/>
</dbReference>
<proteinExistence type="predicted"/>